<dbReference type="AlphaFoldDB" id="A0A518H5G4"/>
<dbReference type="EMBL" id="CP036426">
    <property type="protein sequence ID" value="QDV36072.1"/>
    <property type="molecule type" value="Genomic_DNA"/>
</dbReference>
<dbReference type="InterPro" id="IPR017850">
    <property type="entry name" value="Alkaline_phosphatase_core_sf"/>
</dbReference>
<dbReference type="PANTHER" id="PTHR43737:SF1">
    <property type="entry name" value="DUF1501 DOMAIN-CONTAINING PROTEIN"/>
    <property type="match status" value="1"/>
</dbReference>
<evidence type="ECO:0000313" key="2">
    <source>
        <dbReference type="EMBL" id="QDV36072.1"/>
    </source>
</evidence>
<dbReference type="RefSeq" id="WP_145272089.1">
    <property type="nucleotide sequence ID" value="NZ_CP036426.1"/>
</dbReference>
<gene>
    <name evidence="2" type="ORF">ElP_39820</name>
</gene>
<dbReference type="SUPFAM" id="SSF53649">
    <property type="entry name" value="Alkaline phosphatase-like"/>
    <property type="match status" value="1"/>
</dbReference>
<dbReference type="Gene3D" id="3.40.720.10">
    <property type="entry name" value="Alkaline Phosphatase, subunit A"/>
    <property type="match status" value="1"/>
</dbReference>
<dbReference type="InterPro" id="IPR006311">
    <property type="entry name" value="TAT_signal"/>
</dbReference>
<dbReference type="InterPro" id="IPR010869">
    <property type="entry name" value="DUF1501"/>
</dbReference>
<evidence type="ECO:0000256" key="1">
    <source>
        <dbReference type="SAM" id="MobiDB-lite"/>
    </source>
</evidence>
<evidence type="ECO:0008006" key="4">
    <source>
        <dbReference type="Google" id="ProtNLM"/>
    </source>
</evidence>
<reference evidence="2 3" key="1">
    <citation type="submission" date="2019-02" db="EMBL/GenBank/DDBJ databases">
        <title>Deep-cultivation of Planctomycetes and their phenomic and genomic characterization uncovers novel biology.</title>
        <authorList>
            <person name="Wiegand S."/>
            <person name="Jogler M."/>
            <person name="Boedeker C."/>
            <person name="Pinto D."/>
            <person name="Vollmers J."/>
            <person name="Rivas-Marin E."/>
            <person name="Kohn T."/>
            <person name="Peeters S.H."/>
            <person name="Heuer A."/>
            <person name="Rast P."/>
            <person name="Oberbeckmann S."/>
            <person name="Bunk B."/>
            <person name="Jeske O."/>
            <person name="Meyerdierks A."/>
            <person name="Storesund J.E."/>
            <person name="Kallscheuer N."/>
            <person name="Luecker S."/>
            <person name="Lage O.M."/>
            <person name="Pohl T."/>
            <person name="Merkel B.J."/>
            <person name="Hornburger P."/>
            <person name="Mueller R.-W."/>
            <person name="Bruemmer F."/>
            <person name="Labrenz M."/>
            <person name="Spormann A.M."/>
            <person name="Op den Camp H."/>
            <person name="Overmann J."/>
            <person name="Amann R."/>
            <person name="Jetten M.S.M."/>
            <person name="Mascher T."/>
            <person name="Medema M.H."/>
            <person name="Devos D.P."/>
            <person name="Kaster A.-K."/>
            <person name="Ovreas L."/>
            <person name="Rohde M."/>
            <person name="Galperin M.Y."/>
            <person name="Jogler C."/>
        </authorList>
    </citation>
    <scope>NUCLEOTIDE SEQUENCE [LARGE SCALE GENOMIC DNA]</scope>
    <source>
        <strain evidence="2 3">ElP</strain>
    </source>
</reference>
<dbReference type="Pfam" id="PF07394">
    <property type="entry name" value="DUF1501"/>
    <property type="match status" value="1"/>
</dbReference>
<dbReference type="Proteomes" id="UP000317835">
    <property type="component" value="Chromosome"/>
</dbReference>
<proteinExistence type="predicted"/>
<dbReference type="OrthoDB" id="127333at2"/>
<dbReference type="PROSITE" id="PS51318">
    <property type="entry name" value="TAT"/>
    <property type="match status" value="1"/>
</dbReference>
<sequence>MWCPYSCRSAEHAISRRSFLGGVSAGLGAVSGFAGRPMTSLAGELGRQGSQVLMVFLHGGSSQLETWDPKPGTATGGPFRSIETSIPGVRISELLPKTAQQMHHLSLLRSLNTAEDDHGKGSYLMHTGRRQAPGQEHPHLGSLAARFLAPERDPLPGYIHVTAGGGGLSGKDAAFLGPKYGALTLGDGKPPANTERPGSVEEAEDLARHQLRMQLDHRFDLRRRTAETEAYTTSYEQALQLMERREVFDVSKEPARDQERYGSHDFGRHCLLGRRLLEAGATFVKVSHSNYDTHNENFDFHLEQVGEFDVSFAALLSDLADRGMLDRTLVVVMSEFGRTPRINQYYGRDHWSTAWSVALTGAGLKRGVVRGETNADGTEVVDGQATGQDLFHTYLRAVGIDPVVDEFAVNGRDFQIADPASFAIEDLLA</sequence>
<name>A0A518H5G4_9BACT</name>
<evidence type="ECO:0000313" key="3">
    <source>
        <dbReference type="Proteomes" id="UP000317835"/>
    </source>
</evidence>
<protein>
    <recommendedName>
        <fullName evidence="4">DUF1501 domain-containing protein</fullName>
    </recommendedName>
</protein>
<accession>A0A518H5G4</accession>
<feature type="region of interest" description="Disordered" evidence="1">
    <location>
        <begin position="118"/>
        <end position="137"/>
    </location>
</feature>
<organism evidence="2 3">
    <name type="scientific">Tautonia plasticadhaerens</name>
    <dbReference type="NCBI Taxonomy" id="2527974"/>
    <lineage>
        <taxon>Bacteria</taxon>
        <taxon>Pseudomonadati</taxon>
        <taxon>Planctomycetota</taxon>
        <taxon>Planctomycetia</taxon>
        <taxon>Isosphaerales</taxon>
        <taxon>Isosphaeraceae</taxon>
        <taxon>Tautonia</taxon>
    </lineage>
</organism>
<dbReference type="PANTHER" id="PTHR43737">
    <property type="entry name" value="BLL7424 PROTEIN"/>
    <property type="match status" value="1"/>
</dbReference>
<keyword evidence="3" id="KW-1185">Reference proteome</keyword>
<dbReference type="KEGG" id="tpla:ElP_39820"/>